<comment type="caution">
    <text evidence="2">The sequence shown here is derived from an EMBL/GenBank/DDBJ whole genome shotgun (WGS) entry which is preliminary data.</text>
</comment>
<evidence type="ECO:0000313" key="3">
    <source>
        <dbReference type="Proteomes" id="UP000693946"/>
    </source>
</evidence>
<accession>A0AAV6T7P8</accession>
<organism evidence="2 3">
    <name type="scientific">Solea senegalensis</name>
    <name type="common">Senegalese sole</name>
    <dbReference type="NCBI Taxonomy" id="28829"/>
    <lineage>
        <taxon>Eukaryota</taxon>
        <taxon>Metazoa</taxon>
        <taxon>Chordata</taxon>
        <taxon>Craniata</taxon>
        <taxon>Vertebrata</taxon>
        <taxon>Euteleostomi</taxon>
        <taxon>Actinopterygii</taxon>
        <taxon>Neopterygii</taxon>
        <taxon>Teleostei</taxon>
        <taxon>Neoteleostei</taxon>
        <taxon>Acanthomorphata</taxon>
        <taxon>Carangaria</taxon>
        <taxon>Pleuronectiformes</taxon>
        <taxon>Pleuronectoidei</taxon>
        <taxon>Soleidae</taxon>
        <taxon>Solea</taxon>
    </lineage>
</organism>
<evidence type="ECO:0000313" key="2">
    <source>
        <dbReference type="EMBL" id="KAG7525383.1"/>
    </source>
</evidence>
<feature type="region of interest" description="Disordered" evidence="1">
    <location>
        <begin position="15"/>
        <end position="42"/>
    </location>
</feature>
<sequence>MNLLLLLEEVSHLFPSSSTEHDRRGDSAQLCPHSSSTRKRDTVEFCNKRDEAAEGQTTTTRSVSKSVVCHIFIILVLKDARCSATLQL</sequence>
<name>A0AAV6T7P8_SOLSE</name>
<evidence type="ECO:0000256" key="1">
    <source>
        <dbReference type="SAM" id="MobiDB-lite"/>
    </source>
</evidence>
<protein>
    <submittedName>
        <fullName evidence="2">Uncharacterized protein</fullName>
    </submittedName>
</protein>
<proteinExistence type="predicted"/>
<dbReference type="EMBL" id="JAGKHQ010000001">
    <property type="protein sequence ID" value="KAG7525383.1"/>
    <property type="molecule type" value="Genomic_DNA"/>
</dbReference>
<dbReference type="AlphaFoldDB" id="A0AAV6T7P8"/>
<keyword evidence="3" id="KW-1185">Reference proteome</keyword>
<dbReference type="Proteomes" id="UP000693946">
    <property type="component" value="Linkage Group LG1"/>
</dbReference>
<reference evidence="2 3" key="1">
    <citation type="journal article" date="2021" name="Sci. Rep.">
        <title>Chromosome anchoring in Senegalese sole (Solea senegalensis) reveals sex-associated markers and genome rearrangements in flatfish.</title>
        <authorList>
            <person name="Guerrero-Cozar I."/>
            <person name="Gomez-Garrido J."/>
            <person name="Berbel C."/>
            <person name="Martinez-Blanch J.F."/>
            <person name="Alioto T."/>
            <person name="Claros M.G."/>
            <person name="Gagnaire P.A."/>
            <person name="Manchado M."/>
        </authorList>
    </citation>
    <scope>NUCLEOTIDE SEQUENCE [LARGE SCALE GENOMIC DNA]</scope>
    <source>
        <strain evidence="2">Sse05_10M</strain>
    </source>
</reference>
<gene>
    <name evidence="2" type="ORF">JOB18_026242</name>
</gene>